<dbReference type="EMBL" id="CH473955">
    <property type="protein sequence ID" value="EDM10313.1"/>
    <property type="molecule type" value="Genomic_DNA"/>
</dbReference>
<dbReference type="Proteomes" id="UP000234681">
    <property type="component" value="Chromosome 2"/>
</dbReference>
<gene>
    <name evidence="2" type="ORF">rCG_44695</name>
</gene>
<proteinExistence type="predicted"/>
<accession>A6I5K5</accession>
<dbReference type="AlphaFoldDB" id="A6I5K5"/>
<sequence>MGSSSVLLGTQRNSGICHEGNGKSRCAHRHDKTQ</sequence>
<feature type="compositionally biased region" description="Polar residues" evidence="1">
    <location>
        <begin position="1"/>
        <end position="14"/>
    </location>
</feature>
<evidence type="ECO:0000313" key="3">
    <source>
        <dbReference type="Proteomes" id="UP000234681"/>
    </source>
</evidence>
<name>A6I5K5_RAT</name>
<evidence type="ECO:0000256" key="1">
    <source>
        <dbReference type="SAM" id="MobiDB-lite"/>
    </source>
</evidence>
<feature type="compositionally biased region" description="Basic residues" evidence="1">
    <location>
        <begin position="25"/>
        <end position="34"/>
    </location>
</feature>
<feature type="region of interest" description="Disordered" evidence="1">
    <location>
        <begin position="1"/>
        <end position="34"/>
    </location>
</feature>
<reference evidence="3" key="1">
    <citation type="submission" date="2005-09" db="EMBL/GenBank/DDBJ databases">
        <authorList>
            <person name="Mural R.J."/>
            <person name="Li P.W."/>
            <person name="Adams M.D."/>
            <person name="Amanatides P.G."/>
            <person name="Baden-Tillson H."/>
            <person name="Barnstead M."/>
            <person name="Chin S.H."/>
            <person name="Dew I."/>
            <person name="Evans C.A."/>
            <person name="Ferriera S."/>
            <person name="Flanigan M."/>
            <person name="Fosler C."/>
            <person name="Glodek A."/>
            <person name="Gu Z."/>
            <person name="Holt R.A."/>
            <person name="Jennings D."/>
            <person name="Kraft C.L."/>
            <person name="Lu F."/>
            <person name="Nguyen T."/>
            <person name="Nusskern D.R."/>
            <person name="Pfannkoch C.M."/>
            <person name="Sitter C."/>
            <person name="Sutton G.G."/>
            <person name="Venter J.C."/>
            <person name="Wang Z."/>
            <person name="Woodage T."/>
            <person name="Zheng X.H."/>
            <person name="Zhong F."/>
        </authorList>
    </citation>
    <scope>NUCLEOTIDE SEQUENCE [LARGE SCALE GENOMIC DNA]</scope>
    <source>
        <strain>BN</strain>
        <strain evidence="3">Sprague-Dawley</strain>
    </source>
</reference>
<organism evidence="2 3">
    <name type="scientific">Rattus norvegicus</name>
    <name type="common">Rat</name>
    <dbReference type="NCBI Taxonomy" id="10116"/>
    <lineage>
        <taxon>Eukaryota</taxon>
        <taxon>Metazoa</taxon>
        <taxon>Chordata</taxon>
        <taxon>Craniata</taxon>
        <taxon>Vertebrata</taxon>
        <taxon>Euteleostomi</taxon>
        <taxon>Mammalia</taxon>
        <taxon>Eutheria</taxon>
        <taxon>Euarchontoglires</taxon>
        <taxon>Glires</taxon>
        <taxon>Rodentia</taxon>
        <taxon>Myomorpha</taxon>
        <taxon>Muroidea</taxon>
        <taxon>Muridae</taxon>
        <taxon>Murinae</taxon>
        <taxon>Rattus</taxon>
    </lineage>
</organism>
<protein>
    <submittedName>
        <fullName evidence="2">RCG44695</fullName>
    </submittedName>
</protein>
<evidence type="ECO:0000313" key="2">
    <source>
        <dbReference type="EMBL" id="EDM10313.1"/>
    </source>
</evidence>